<evidence type="ECO:0000313" key="2">
    <source>
        <dbReference type="EMBL" id="SJM66536.1"/>
    </source>
</evidence>
<sequence length="299" mass="32642">MEAMTTAPTFWQVAKRPQWIGILAACLAVAAIFGILANWQTARAVEGGQGDDRDTETPVALDSVAVPGEPLTSEAGGRIVTVTATVQPDDFIVLNGRKQEGAEGCWVVGRAIVEQGESKGASLAFASHFVDDCDEGEIDAALNEAGAYAGSSADLVGRYMPSESPTIGDFETGESRAMSVADLINTWSDYEPPVYAGYLLLHDPADPQTSLSIHSERPVTRTDLNWLNVFYAAEWLLFGGFALYLWYRLVKDARDQDIEALDDDDIDLDDIDLDDIDLDDIDTGELDLIDPDYEEQQRR</sequence>
<keyword evidence="1" id="KW-0472">Membrane</keyword>
<keyword evidence="1" id="KW-1133">Transmembrane helix</keyword>
<dbReference type="Proteomes" id="UP000195787">
    <property type="component" value="Unassembled WGS sequence"/>
</dbReference>
<organism evidence="2 3">
    <name type="scientific">Agrococcus casei LMG 22410</name>
    <dbReference type="NCBI Taxonomy" id="1255656"/>
    <lineage>
        <taxon>Bacteria</taxon>
        <taxon>Bacillati</taxon>
        <taxon>Actinomycetota</taxon>
        <taxon>Actinomycetes</taxon>
        <taxon>Micrococcales</taxon>
        <taxon>Microbacteriaceae</taxon>
        <taxon>Agrococcus</taxon>
    </lineage>
</organism>
<reference evidence="2 3" key="1">
    <citation type="submission" date="2017-02" db="EMBL/GenBank/DDBJ databases">
        <authorList>
            <person name="Peterson S.W."/>
        </authorList>
    </citation>
    <scope>NUCLEOTIDE SEQUENCE [LARGE SCALE GENOMIC DNA]</scope>
    <source>
        <strain evidence="2 3">LMG 22410</strain>
    </source>
</reference>
<keyword evidence="1" id="KW-1003">Cell membrane</keyword>
<name>A0A1R4GEG2_9MICO</name>
<dbReference type="Pfam" id="PF02104">
    <property type="entry name" value="SURF1"/>
    <property type="match status" value="1"/>
</dbReference>
<keyword evidence="3" id="KW-1185">Reference proteome</keyword>
<dbReference type="AlphaFoldDB" id="A0A1R4GEG2"/>
<dbReference type="GO" id="GO:0005886">
    <property type="term" value="C:plasma membrane"/>
    <property type="evidence" value="ECO:0007669"/>
    <property type="project" value="UniProtKB-SubCell"/>
</dbReference>
<gene>
    <name evidence="2" type="ORF">CZ674_11270</name>
</gene>
<accession>A0A1R4GEG2</accession>
<dbReference type="EMBL" id="FUHU01000044">
    <property type="protein sequence ID" value="SJM66536.1"/>
    <property type="molecule type" value="Genomic_DNA"/>
</dbReference>
<comment type="subcellular location">
    <subcellularLocation>
        <location evidence="1">Cell membrane</location>
        <topology evidence="1">Multi-pass membrane protein</topology>
    </subcellularLocation>
</comment>
<protein>
    <recommendedName>
        <fullName evidence="1">SURF1-like protein</fullName>
    </recommendedName>
</protein>
<feature type="transmembrane region" description="Helical" evidence="1">
    <location>
        <begin position="226"/>
        <end position="247"/>
    </location>
</feature>
<evidence type="ECO:0000313" key="3">
    <source>
        <dbReference type="Proteomes" id="UP000195787"/>
    </source>
</evidence>
<keyword evidence="1" id="KW-0812">Transmembrane</keyword>
<dbReference type="InterPro" id="IPR002994">
    <property type="entry name" value="Surf1/Shy1"/>
</dbReference>
<comment type="similarity">
    <text evidence="1">Belongs to the SURF1 family.</text>
</comment>
<evidence type="ECO:0000256" key="1">
    <source>
        <dbReference type="RuleBase" id="RU363076"/>
    </source>
</evidence>
<proteinExistence type="inferred from homology"/>
<feature type="transmembrane region" description="Helical" evidence="1">
    <location>
        <begin position="20"/>
        <end position="39"/>
    </location>
</feature>